<evidence type="ECO:0000256" key="3">
    <source>
        <dbReference type="ARBA" id="ARBA00023125"/>
    </source>
</evidence>
<dbReference type="InterPro" id="IPR036267">
    <property type="entry name" value="RuvA_C_sf"/>
</dbReference>
<dbReference type="EMBL" id="CCEJ010000007">
    <property type="protein sequence ID" value="CDR34338.1"/>
    <property type="molecule type" value="Genomic_DNA"/>
</dbReference>
<proteinExistence type="inferred from homology"/>
<dbReference type="GO" id="GO:0005524">
    <property type="term" value="F:ATP binding"/>
    <property type="evidence" value="ECO:0007669"/>
    <property type="project" value="InterPro"/>
</dbReference>
<comment type="domain">
    <text evidence="6">Has three domains with a flexible linker between the domains II and III and assumes an 'L' shape. Domain III is highly mobile and contacts RuvB.</text>
</comment>
<dbReference type="NCBIfam" id="TIGR00084">
    <property type="entry name" value="ruvA"/>
    <property type="match status" value="1"/>
</dbReference>
<keyword evidence="4 6" id="KW-0233">DNA recombination</keyword>
<comment type="subcellular location">
    <subcellularLocation>
        <location evidence="6">Cytoplasm</location>
    </subcellularLocation>
</comment>
<dbReference type="InterPro" id="IPR000085">
    <property type="entry name" value="RuvA"/>
</dbReference>
<evidence type="ECO:0000256" key="6">
    <source>
        <dbReference type="HAMAP-Rule" id="MF_00031"/>
    </source>
</evidence>
<organism evidence="8 9">
    <name type="scientific">Candidatus Criblamydia sequanensis CRIB-18</name>
    <dbReference type="NCBI Taxonomy" id="1437425"/>
    <lineage>
        <taxon>Bacteria</taxon>
        <taxon>Pseudomonadati</taxon>
        <taxon>Chlamydiota</taxon>
        <taxon>Chlamydiia</taxon>
        <taxon>Parachlamydiales</taxon>
        <taxon>Candidatus Criblamydiaceae</taxon>
        <taxon>Candidatus Criblamydia</taxon>
    </lineage>
</organism>
<protein>
    <recommendedName>
        <fullName evidence="6">Holliday junction branch migration complex subunit RuvA</fullName>
    </recommendedName>
</protein>
<dbReference type="GO" id="GO:0048476">
    <property type="term" value="C:Holliday junction resolvase complex"/>
    <property type="evidence" value="ECO:0007669"/>
    <property type="project" value="UniProtKB-UniRule"/>
</dbReference>
<dbReference type="SUPFAM" id="SSF47781">
    <property type="entry name" value="RuvA domain 2-like"/>
    <property type="match status" value="1"/>
</dbReference>
<keyword evidence="5 6" id="KW-0234">DNA repair</keyword>
<feature type="domain" description="Helix-hairpin-helix DNA-binding motif class 1" evidence="7">
    <location>
        <begin position="108"/>
        <end position="127"/>
    </location>
</feature>
<dbReference type="InterPro" id="IPR003583">
    <property type="entry name" value="Hlx-hairpin-Hlx_DNA-bd_motif"/>
</dbReference>
<dbReference type="InterPro" id="IPR013849">
    <property type="entry name" value="DNA_helicase_Holl-junc_RuvA_I"/>
</dbReference>
<keyword evidence="8" id="KW-0347">Helicase</keyword>
<keyword evidence="8" id="KW-0067">ATP-binding</keyword>
<dbReference type="InterPro" id="IPR011114">
    <property type="entry name" value="RuvA_C"/>
</dbReference>
<gene>
    <name evidence="6 8" type="primary">ruvA</name>
    <name evidence="8" type="ORF">CSEC_1524</name>
</gene>
<comment type="similarity">
    <text evidence="6">Belongs to the RuvA family.</text>
</comment>
<dbReference type="eggNOG" id="COG0632">
    <property type="taxonomic scope" value="Bacteria"/>
</dbReference>
<dbReference type="GO" id="GO:0005737">
    <property type="term" value="C:cytoplasm"/>
    <property type="evidence" value="ECO:0007669"/>
    <property type="project" value="UniProtKB-SubCell"/>
</dbReference>
<dbReference type="InterPro" id="IPR012340">
    <property type="entry name" value="NA-bd_OB-fold"/>
</dbReference>
<dbReference type="HAMAP" id="MF_00031">
    <property type="entry name" value="DNA_HJ_migration_RuvA"/>
    <property type="match status" value="1"/>
</dbReference>
<evidence type="ECO:0000256" key="2">
    <source>
        <dbReference type="ARBA" id="ARBA00022763"/>
    </source>
</evidence>
<keyword evidence="9" id="KW-1185">Reference proteome</keyword>
<comment type="caution">
    <text evidence="8">The sequence shown here is derived from an EMBL/GenBank/DDBJ whole genome shotgun (WGS) entry which is preliminary data.</text>
</comment>
<evidence type="ECO:0000256" key="4">
    <source>
        <dbReference type="ARBA" id="ARBA00023172"/>
    </source>
</evidence>
<evidence type="ECO:0000259" key="7">
    <source>
        <dbReference type="SMART" id="SM00278"/>
    </source>
</evidence>
<reference evidence="8" key="1">
    <citation type="submission" date="2013-12" db="EMBL/GenBank/DDBJ databases">
        <authorList>
            <person name="Linke B."/>
        </authorList>
    </citation>
    <scope>NUCLEOTIDE SEQUENCE [LARGE SCALE GENOMIC DNA]</scope>
    <source>
        <strain evidence="8">CRIB-18</strain>
    </source>
</reference>
<dbReference type="GO" id="GO:0006310">
    <property type="term" value="P:DNA recombination"/>
    <property type="evidence" value="ECO:0007669"/>
    <property type="project" value="UniProtKB-UniRule"/>
</dbReference>
<dbReference type="Gene3D" id="2.40.50.140">
    <property type="entry name" value="Nucleic acid-binding proteins"/>
    <property type="match status" value="1"/>
</dbReference>
<dbReference type="InterPro" id="IPR010994">
    <property type="entry name" value="RuvA_2-like"/>
</dbReference>
<dbReference type="Pfam" id="PF14520">
    <property type="entry name" value="HHH_5"/>
    <property type="match status" value="1"/>
</dbReference>
<evidence type="ECO:0000256" key="1">
    <source>
        <dbReference type="ARBA" id="ARBA00022490"/>
    </source>
</evidence>
<dbReference type="SUPFAM" id="SSF46929">
    <property type="entry name" value="DNA helicase RuvA subunit, C-terminal domain"/>
    <property type="match status" value="1"/>
</dbReference>
<dbReference type="SMART" id="SM00278">
    <property type="entry name" value="HhH1"/>
    <property type="match status" value="2"/>
</dbReference>
<comment type="subunit">
    <text evidence="6">Homotetramer. Forms an RuvA(8)-RuvB(12)-Holliday junction (HJ) complex. HJ DNA is sandwiched between 2 RuvA tetramers; dsDNA enters through RuvA and exits via RuvB. An RuvB hexamer assembles on each DNA strand where it exits the tetramer. Each RuvB hexamer is contacted by two RuvA subunits (via domain III) on 2 adjacent RuvB subunits; this complex drives branch migration. In the full resolvosome a probable DNA-RuvA(4)-RuvB(12)-RuvC(2) complex forms which resolves the HJ.</text>
</comment>
<dbReference type="GO" id="GO:0016787">
    <property type="term" value="F:hydrolase activity"/>
    <property type="evidence" value="ECO:0007669"/>
    <property type="project" value="UniProtKB-KW"/>
</dbReference>
<dbReference type="GO" id="GO:0000400">
    <property type="term" value="F:four-way junction DNA binding"/>
    <property type="evidence" value="ECO:0007669"/>
    <property type="project" value="UniProtKB-UniRule"/>
</dbReference>
<feature type="domain" description="Helix-hairpin-helix DNA-binding motif class 1" evidence="7">
    <location>
        <begin position="73"/>
        <end position="92"/>
    </location>
</feature>
<dbReference type="Pfam" id="PF01330">
    <property type="entry name" value="RuvA_N"/>
    <property type="match status" value="1"/>
</dbReference>
<evidence type="ECO:0000313" key="8">
    <source>
        <dbReference type="EMBL" id="CDR34338.1"/>
    </source>
</evidence>
<keyword evidence="1 6" id="KW-0963">Cytoplasm</keyword>
<keyword evidence="8" id="KW-0378">Hydrolase</keyword>
<dbReference type="SUPFAM" id="SSF50249">
    <property type="entry name" value="Nucleic acid-binding proteins"/>
    <property type="match status" value="1"/>
</dbReference>
<dbReference type="Gene3D" id="1.10.150.20">
    <property type="entry name" value="5' to 3' exonuclease, C-terminal subdomain"/>
    <property type="match status" value="1"/>
</dbReference>
<evidence type="ECO:0000256" key="5">
    <source>
        <dbReference type="ARBA" id="ARBA00023204"/>
    </source>
</evidence>
<evidence type="ECO:0000313" key="9">
    <source>
        <dbReference type="Proteomes" id="UP000031552"/>
    </source>
</evidence>
<comment type="caution">
    <text evidence="6">Lacks conserved residue(s) required for the propagation of feature annotation.</text>
</comment>
<keyword evidence="2 6" id="KW-0227">DNA damage</keyword>
<dbReference type="Gene3D" id="1.10.8.10">
    <property type="entry name" value="DNA helicase RuvA subunit, C-terminal domain"/>
    <property type="match status" value="1"/>
</dbReference>
<comment type="function">
    <text evidence="6">The RuvA-RuvB-RuvC complex processes Holliday junction (HJ) DNA during genetic recombination and DNA repair, while the RuvA-RuvB complex plays an important role in the rescue of blocked DNA replication forks via replication fork reversal (RFR). RuvA specifically binds to HJ cruciform DNA, conferring on it an open structure. The RuvB hexamer acts as an ATP-dependent pump, pulling dsDNA into and through the RuvAB complex. HJ branch migration allows RuvC to scan DNA until it finds its consensus sequence, where it cleaves and resolves the cruciform DNA.</text>
</comment>
<reference evidence="8" key="2">
    <citation type="submission" date="2014-09" db="EMBL/GenBank/DDBJ databases">
        <title>Criblamydia sequanensis harbors a mega-plasmid encoding arsenite resistance.</title>
        <authorList>
            <person name="Bertelli C."/>
            <person name="Goesmann A."/>
            <person name="Greub G."/>
        </authorList>
    </citation>
    <scope>NUCLEOTIDE SEQUENCE [LARGE SCALE GENOMIC DNA]</scope>
    <source>
        <strain evidence="8">CRIB-18</strain>
    </source>
</reference>
<dbReference type="Proteomes" id="UP000031552">
    <property type="component" value="Unassembled WGS sequence"/>
</dbReference>
<accession>A0A090D2G9</accession>
<dbReference type="Pfam" id="PF07499">
    <property type="entry name" value="RuvA_C"/>
    <property type="match status" value="1"/>
</dbReference>
<keyword evidence="3 6" id="KW-0238">DNA-binding</keyword>
<name>A0A090D2G9_9BACT</name>
<dbReference type="OrthoDB" id="5293449at2"/>
<dbReference type="AlphaFoldDB" id="A0A090D2G9"/>
<dbReference type="RefSeq" id="WP_041017880.1">
    <property type="nucleotide sequence ID" value="NZ_CCEJ010000007.1"/>
</dbReference>
<dbReference type="GO" id="GO:0006281">
    <property type="term" value="P:DNA repair"/>
    <property type="evidence" value="ECO:0007669"/>
    <property type="project" value="UniProtKB-UniRule"/>
</dbReference>
<feature type="region of interest" description="Domain III" evidence="6">
    <location>
        <begin position="150"/>
        <end position="202"/>
    </location>
</feature>
<sequence>MYAHIRGKLIFSSPIFAVLEANGIGYKIFIPTNLFGELGATGEEVFLFISFVVREQSHALYGFINQEGRDLFEVLLNVSGIGPKTALSLIGHLSYEDLIAAIRREDDKVLSKVPGIGKKTAERLILEVKDKLPVGTNRLADQYTLKIGAKNSKEDLAYDALSALLNLGYKEAHAQKAIQKALLQGGEEVELAKLITLSLKNI</sequence>
<dbReference type="GO" id="GO:0009379">
    <property type="term" value="C:Holliday junction helicase complex"/>
    <property type="evidence" value="ECO:0007669"/>
    <property type="project" value="InterPro"/>
</dbReference>
<feature type="region of interest" description="Domain I" evidence="6">
    <location>
        <begin position="1"/>
        <end position="64"/>
    </location>
</feature>
<keyword evidence="8" id="KW-0547">Nucleotide-binding</keyword>
<dbReference type="STRING" id="1437425.CSEC_1524"/>
<dbReference type="CDD" id="cd14332">
    <property type="entry name" value="UBA_RuvA_C"/>
    <property type="match status" value="1"/>
</dbReference>
<dbReference type="GO" id="GO:0009378">
    <property type="term" value="F:four-way junction helicase activity"/>
    <property type="evidence" value="ECO:0007669"/>
    <property type="project" value="InterPro"/>
</dbReference>